<dbReference type="SMART" id="SM00052">
    <property type="entry name" value="EAL"/>
    <property type="match status" value="1"/>
</dbReference>
<keyword evidence="3" id="KW-1185">Reference proteome</keyword>
<accession>A0A4Q5IZ97</accession>
<dbReference type="OrthoDB" id="3278016at2"/>
<name>A0A4Q5IZ97_9ACTN</name>
<proteinExistence type="predicted"/>
<dbReference type="EMBL" id="SDPU01000023">
    <property type="protein sequence ID" value="RYU11482.1"/>
    <property type="molecule type" value="Genomic_DNA"/>
</dbReference>
<dbReference type="InterPro" id="IPR003018">
    <property type="entry name" value="GAF"/>
</dbReference>
<dbReference type="InterPro" id="IPR001633">
    <property type="entry name" value="EAL_dom"/>
</dbReference>
<dbReference type="Gene3D" id="3.30.450.40">
    <property type="match status" value="1"/>
</dbReference>
<protein>
    <submittedName>
        <fullName evidence="2">EAL domain-containing protein</fullName>
    </submittedName>
</protein>
<dbReference type="InterPro" id="IPR029016">
    <property type="entry name" value="GAF-like_dom_sf"/>
</dbReference>
<evidence type="ECO:0000313" key="3">
    <source>
        <dbReference type="Proteomes" id="UP000291189"/>
    </source>
</evidence>
<dbReference type="CDD" id="cd01948">
    <property type="entry name" value="EAL"/>
    <property type="match status" value="1"/>
</dbReference>
<gene>
    <name evidence="2" type="ORF">ETU37_12985</name>
</gene>
<evidence type="ECO:0000259" key="1">
    <source>
        <dbReference type="PROSITE" id="PS50883"/>
    </source>
</evidence>
<dbReference type="InterPro" id="IPR035919">
    <property type="entry name" value="EAL_sf"/>
</dbReference>
<dbReference type="AlphaFoldDB" id="A0A4Q5IZ97"/>
<dbReference type="SMART" id="SM00065">
    <property type="entry name" value="GAF"/>
    <property type="match status" value="1"/>
</dbReference>
<dbReference type="InterPro" id="IPR050706">
    <property type="entry name" value="Cyclic-di-GMP_PDE-like"/>
</dbReference>
<feature type="domain" description="EAL" evidence="1">
    <location>
        <begin position="168"/>
        <end position="400"/>
    </location>
</feature>
<dbReference type="RefSeq" id="WP_129987757.1">
    <property type="nucleotide sequence ID" value="NZ_SDPU01000023.1"/>
</dbReference>
<dbReference type="Pfam" id="PF13185">
    <property type="entry name" value="GAF_2"/>
    <property type="match status" value="1"/>
</dbReference>
<dbReference type="SUPFAM" id="SSF141868">
    <property type="entry name" value="EAL domain-like"/>
    <property type="match status" value="1"/>
</dbReference>
<reference evidence="2 3" key="1">
    <citation type="submission" date="2019-01" db="EMBL/GenBank/DDBJ databases">
        <title>Nocardioides guangzhouensis sp. nov., an actinobacterium isolated from soil.</title>
        <authorList>
            <person name="Fu Y."/>
            <person name="Cai Y."/>
            <person name="Lin Z."/>
            <person name="Chen P."/>
        </authorList>
    </citation>
    <scope>NUCLEOTIDE SEQUENCE [LARGE SCALE GENOMIC DNA]</scope>
    <source>
        <strain evidence="2 3">NBRC 105384</strain>
    </source>
</reference>
<evidence type="ECO:0000313" key="2">
    <source>
        <dbReference type="EMBL" id="RYU11482.1"/>
    </source>
</evidence>
<dbReference type="SUPFAM" id="SSF55781">
    <property type="entry name" value="GAF domain-like"/>
    <property type="match status" value="1"/>
</dbReference>
<sequence length="400" mass="42989">MSLTAGWAADVLQPAGEATASRDLVAKSLTAVRVHLGMEVAFVGRFQDGRRHFAFVDSDPGFVPIRAGESDEIEATYCARVVDGRLPELIPDAGALRDTGDLPVMPFPVGAQLSVPLRRLDGTAFGTLCCFSRTPDDRLRRRDLNLLRLVADVIEPHVRFLISREESADLASSRVVGVLSSGGPQIALQPIVDLRTDRVAGFEALARFPDDVGWTPDQWFAEAHGVRYGVTLESAAVAAALRTIDRLPEDAMLAVNVSAEALCADEAIAAMVADGPAARVVVELTEHQRVPRSDLLDARLAALREAGARIAVDDAGSGYAGLEHILHLRPEVLKLDRVLVQGVAHHAGRRAMCEAMVQFTRSTGVLLVAEGVETEPNLEVLRALGVDLAQGFLLGRPTVW</sequence>
<dbReference type="PANTHER" id="PTHR33121">
    <property type="entry name" value="CYCLIC DI-GMP PHOSPHODIESTERASE PDEF"/>
    <property type="match status" value="1"/>
</dbReference>
<dbReference type="Gene3D" id="3.20.20.450">
    <property type="entry name" value="EAL domain"/>
    <property type="match status" value="1"/>
</dbReference>
<dbReference type="GO" id="GO:0071111">
    <property type="term" value="F:cyclic-guanylate-specific phosphodiesterase activity"/>
    <property type="evidence" value="ECO:0007669"/>
    <property type="project" value="InterPro"/>
</dbReference>
<dbReference type="Proteomes" id="UP000291189">
    <property type="component" value="Unassembled WGS sequence"/>
</dbReference>
<dbReference type="PROSITE" id="PS50883">
    <property type="entry name" value="EAL"/>
    <property type="match status" value="1"/>
</dbReference>
<dbReference type="Pfam" id="PF00563">
    <property type="entry name" value="EAL"/>
    <property type="match status" value="1"/>
</dbReference>
<organism evidence="2 3">
    <name type="scientific">Nocardioides iriomotensis</name>
    <dbReference type="NCBI Taxonomy" id="715784"/>
    <lineage>
        <taxon>Bacteria</taxon>
        <taxon>Bacillati</taxon>
        <taxon>Actinomycetota</taxon>
        <taxon>Actinomycetes</taxon>
        <taxon>Propionibacteriales</taxon>
        <taxon>Nocardioidaceae</taxon>
        <taxon>Nocardioides</taxon>
    </lineage>
</organism>
<dbReference type="PANTHER" id="PTHR33121:SF70">
    <property type="entry name" value="SIGNALING PROTEIN YKOW"/>
    <property type="match status" value="1"/>
</dbReference>
<comment type="caution">
    <text evidence="2">The sequence shown here is derived from an EMBL/GenBank/DDBJ whole genome shotgun (WGS) entry which is preliminary data.</text>
</comment>